<proteinExistence type="predicted"/>
<organism evidence="2 3">
    <name type="scientific">Megasphaera elsdenii CAG:570</name>
    <dbReference type="NCBI Taxonomy" id="1263087"/>
    <lineage>
        <taxon>Bacteria</taxon>
        <taxon>Bacillati</taxon>
        <taxon>Bacillota</taxon>
        <taxon>Negativicutes</taxon>
        <taxon>Veillonellales</taxon>
        <taxon>Veillonellaceae</taxon>
        <taxon>Megasphaera</taxon>
    </lineage>
</organism>
<dbReference type="Proteomes" id="UP000017908">
    <property type="component" value="Unassembled WGS sequence"/>
</dbReference>
<comment type="caution">
    <text evidence="2">The sequence shown here is derived from an EMBL/GenBank/DDBJ whole genome shotgun (WGS) entry which is preliminary data.</text>
</comment>
<protein>
    <submittedName>
        <fullName evidence="2">Uncharacterized protein</fullName>
    </submittedName>
</protein>
<accession>R7MXE3</accession>
<dbReference type="EMBL" id="CBKE010000089">
    <property type="protein sequence ID" value="CDF04493.1"/>
    <property type="molecule type" value="Genomic_DNA"/>
</dbReference>
<evidence type="ECO:0000313" key="3">
    <source>
        <dbReference type="Proteomes" id="UP000017908"/>
    </source>
</evidence>
<dbReference type="AlphaFoldDB" id="R7MXE3"/>
<name>R7MXE3_MEGEL</name>
<evidence type="ECO:0000313" key="2">
    <source>
        <dbReference type="EMBL" id="CDF04493.1"/>
    </source>
</evidence>
<feature type="region of interest" description="Disordered" evidence="1">
    <location>
        <begin position="1"/>
        <end position="23"/>
    </location>
</feature>
<gene>
    <name evidence="2" type="ORF">BN715_00844</name>
</gene>
<evidence type="ECO:0000256" key="1">
    <source>
        <dbReference type="SAM" id="MobiDB-lite"/>
    </source>
</evidence>
<reference evidence="2" key="1">
    <citation type="submission" date="2012-11" db="EMBL/GenBank/DDBJ databases">
        <title>Dependencies among metagenomic species, viruses, plasmids and units of genetic variation.</title>
        <authorList>
            <person name="Nielsen H.B."/>
            <person name="Almeida M."/>
            <person name="Juncker A.S."/>
            <person name="Rasmussen S."/>
            <person name="Li J."/>
            <person name="Sunagawa S."/>
            <person name="Plichta D."/>
            <person name="Gautier L."/>
            <person name="Le Chatelier E."/>
            <person name="Peletier E."/>
            <person name="Bonde I."/>
            <person name="Nielsen T."/>
            <person name="Manichanh C."/>
            <person name="Arumugam M."/>
            <person name="Batto J."/>
            <person name="Santos M.B.Q.D."/>
            <person name="Blom N."/>
            <person name="Borruel N."/>
            <person name="Burgdorf K.S."/>
            <person name="Boumezbeur F."/>
            <person name="Casellas F."/>
            <person name="Dore J."/>
            <person name="Guarner F."/>
            <person name="Hansen T."/>
            <person name="Hildebrand F."/>
            <person name="Kaas R.S."/>
            <person name="Kennedy S."/>
            <person name="Kristiansen K."/>
            <person name="Kultima J.R."/>
            <person name="Leonard P."/>
            <person name="Levenez F."/>
            <person name="Lund O."/>
            <person name="Moumen B."/>
            <person name="Le Paslier D."/>
            <person name="Pons N."/>
            <person name="Pedersen O."/>
            <person name="Prifti E."/>
            <person name="Qin J."/>
            <person name="Raes J."/>
            <person name="Tap J."/>
            <person name="Tims S."/>
            <person name="Ussery D.W."/>
            <person name="Yamada T."/>
            <person name="MetaHit consortium"/>
            <person name="Renault P."/>
            <person name="Sicheritz-Ponten T."/>
            <person name="Bork P."/>
            <person name="Wang J."/>
            <person name="Brunak S."/>
            <person name="Ehrlich S.D."/>
        </authorList>
    </citation>
    <scope>NUCLEOTIDE SEQUENCE [LARGE SCALE GENOMIC DNA]</scope>
</reference>
<sequence length="56" mass="6272">MRINTGHNGIAVEQEDEKQKDAADKKAEGIFYIAAQFFNTQFPQRRVKGKGNGSCQ</sequence>